<keyword evidence="1" id="KW-0472">Membrane</keyword>
<organism evidence="2 3">
    <name type="scientific">Lactococcus lactis subsp. cremoris (strain MG1363)</name>
    <dbReference type="NCBI Taxonomy" id="416870"/>
    <lineage>
        <taxon>Bacteria</taxon>
        <taxon>Bacillati</taxon>
        <taxon>Bacillota</taxon>
        <taxon>Bacilli</taxon>
        <taxon>Lactobacillales</taxon>
        <taxon>Streptococcaceae</taxon>
        <taxon>Lactococcus</taxon>
        <taxon>Lactococcus cremoris subsp. cremoris</taxon>
    </lineage>
</organism>
<evidence type="ECO:0000256" key="1">
    <source>
        <dbReference type="SAM" id="Phobius"/>
    </source>
</evidence>
<evidence type="ECO:0000313" key="2">
    <source>
        <dbReference type="EMBL" id="CAL97571.1"/>
    </source>
</evidence>
<dbReference type="RefSeq" id="WP_011834917.1">
    <property type="nucleotide sequence ID" value="NC_009004.1"/>
</dbReference>
<sequence>MIVFSPLFALGLFLTSLFKGSLNSSLTQDYESTINIVEDKRIWVKYTIQNIGSILHQFLLMLLGSLIIMKNGLSIKTLFVITSTPIPTARSIELMKSWNLIATSLIILIIIAYLIYPKIVPLLKKSK</sequence>
<keyword evidence="1" id="KW-1133">Transmembrane helix</keyword>
<dbReference type="Proteomes" id="UP000000364">
    <property type="component" value="Chromosome"/>
</dbReference>
<protein>
    <submittedName>
        <fullName evidence="2">Putative membrane protein</fullName>
    </submittedName>
</protein>
<keyword evidence="1" id="KW-0812">Transmembrane</keyword>
<feature type="transmembrane region" description="Helical" evidence="1">
    <location>
        <begin position="98"/>
        <end position="116"/>
    </location>
</feature>
<gene>
    <name evidence="2" type="ordered locus">llmg_0979</name>
</gene>
<feature type="transmembrane region" description="Helical" evidence="1">
    <location>
        <begin position="47"/>
        <end position="69"/>
    </location>
</feature>
<proteinExistence type="predicted"/>
<accession>A2RJW6</accession>
<dbReference type="KEGG" id="llm:llmg_0979"/>
<dbReference type="STRING" id="416870.llmg_0979"/>
<evidence type="ECO:0000313" key="3">
    <source>
        <dbReference type="Proteomes" id="UP000000364"/>
    </source>
</evidence>
<reference evidence="2 3" key="1">
    <citation type="journal article" date="2007" name="J. Bacteriol.">
        <title>The complete genome sequence of the lactic acid bacterial paradigm Lactococcus lactis subsp. cremoris MG1363.</title>
        <authorList>
            <person name="Wegmann U."/>
            <person name="O'Connell-Motherway M."/>
            <person name="Zomer A."/>
            <person name="Buist G."/>
            <person name="Shearman C."/>
            <person name="Canchaya C."/>
            <person name="Ventura M."/>
            <person name="Goesmann A."/>
            <person name="Gasson M.J."/>
            <person name="Kuipers O.P."/>
            <person name="van Sinderen D."/>
            <person name="Kok J."/>
        </authorList>
    </citation>
    <scope>NUCLEOTIDE SEQUENCE [LARGE SCALE GENOMIC DNA]</scope>
    <source>
        <strain evidence="2 3">MG1363</strain>
    </source>
</reference>
<dbReference type="EMBL" id="AM406671">
    <property type="protein sequence ID" value="CAL97571.1"/>
    <property type="molecule type" value="Genomic_DNA"/>
</dbReference>
<name>A2RJW6_LACLM</name>
<dbReference type="AlphaFoldDB" id="A2RJW6"/>
<dbReference type="HOGENOM" id="CLU_1967756_0_0_9"/>